<dbReference type="EMBL" id="VEVP01000036">
    <property type="protein sequence ID" value="TNU89004.1"/>
    <property type="molecule type" value="Genomic_DNA"/>
</dbReference>
<dbReference type="InterPro" id="IPR001387">
    <property type="entry name" value="Cro/C1-type_HTH"/>
</dbReference>
<dbReference type="SMART" id="SM00530">
    <property type="entry name" value="HTH_XRE"/>
    <property type="match status" value="1"/>
</dbReference>
<dbReference type="CDD" id="cd00093">
    <property type="entry name" value="HTH_XRE"/>
    <property type="match status" value="1"/>
</dbReference>
<protein>
    <submittedName>
        <fullName evidence="2">Helix-turn-helix transcriptional regulator</fullName>
    </submittedName>
</protein>
<gene>
    <name evidence="2" type="ORF">FIC87_12450</name>
</gene>
<evidence type="ECO:0000313" key="2">
    <source>
        <dbReference type="EMBL" id="TNU89004.1"/>
    </source>
</evidence>
<dbReference type="AlphaFoldDB" id="A0A5C5BRR4"/>
<proteinExistence type="predicted"/>
<dbReference type="RefSeq" id="WP_139912945.1">
    <property type="nucleotide sequence ID" value="NZ_JAQEDI010000012.1"/>
</dbReference>
<dbReference type="GO" id="GO:0003677">
    <property type="term" value="F:DNA binding"/>
    <property type="evidence" value="ECO:0007669"/>
    <property type="project" value="InterPro"/>
</dbReference>
<dbReference type="PROSITE" id="PS50943">
    <property type="entry name" value="HTH_CROC1"/>
    <property type="match status" value="1"/>
</dbReference>
<dbReference type="Pfam" id="PF01381">
    <property type="entry name" value="HTH_3"/>
    <property type="match status" value="1"/>
</dbReference>
<organism evidence="2 3">
    <name type="scientific">Eggerthella lenta</name>
    <name type="common">Eubacterium lentum</name>
    <dbReference type="NCBI Taxonomy" id="84112"/>
    <lineage>
        <taxon>Bacteria</taxon>
        <taxon>Bacillati</taxon>
        <taxon>Actinomycetota</taxon>
        <taxon>Coriobacteriia</taxon>
        <taxon>Eggerthellales</taxon>
        <taxon>Eggerthellaceae</taxon>
        <taxon>Eggerthella</taxon>
    </lineage>
</organism>
<feature type="domain" description="HTH cro/C1-type" evidence="1">
    <location>
        <begin position="12"/>
        <end position="66"/>
    </location>
</feature>
<dbReference type="SUPFAM" id="SSF47413">
    <property type="entry name" value="lambda repressor-like DNA-binding domains"/>
    <property type="match status" value="1"/>
</dbReference>
<comment type="caution">
    <text evidence="2">The sequence shown here is derived from an EMBL/GenBank/DDBJ whole genome shotgun (WGS) entry which is preliminary data.</text>
</comment>
<evidence type="ECO:0000259" key="1">
    <source>
        <dbReference type="PROSITE" id="PS50943"/>
    </source>
</evidence>
<name>A0A5C5BRR4_EGGLN</name>
<evidence type="ECO:0000313" key="3">
    <source>
        <dbReference type="Proteomes" id="UP000312594"/>
    </source>
</evidence>
<reference evidence="2 3" key="1">
    <citation type="journal article" date="2005" name="Appl. Environ. Microbiol.">
        <title>Intestinal bacterial communities that produce active estrogen-like compounds enterodiol and enterolactone in humans.</title>
        <authorList>
            <person name="Clavel T."/>
            <person name="Henderson G."/>
            <person name="Alpert C.A."/>
            <person name="Philippe C."/>
            <person name="Rigottier-Gois L."/>
            <person name="Dore J."/>
            <person name="Blaut M."/>
        </authorList>
    </citation>
    <scope>NUCLEOTIDE SEQUENCE [LARGE SCALE GENOMIC DNA]</scope>
    <source>
        <strain evidence="2 3">SECO-MT75m2</strain>
    </source>
</reference>
<dbReference type="Proteomes" id="UP000312594">
    <property type="component" value="Unassembled WGS sequence"/>
</dbReference>
<dbReference type="Gene3D" id="1.10.260.40">
    <property type="entry name" value="lambda repressor-like DNA-binding domains"/>
    <property type="match status" value="1"/>
</dbReference>
<dbReference type="InterPro" id="IPR010982">
    <property type="entry name" value="Lambda_DNA-bd_dom_sf"/>
</dbReference>
<sequence length="76" mass="7979">MGFDKNALAANLRAMRARLDKTQGEIAQEVGVNIGTLVKYESGDMVPGAENLFALAGALGCTPNDLMGWPGERKAG</sequence>
<accession>A0A5C5BRR4</accession>